<protein>
    <submittedName>
        <fullName evidence="2">Uncharacterized protein</fullName>
    </submittedName>
</protein>
<dbReference type="AlphaFoldDB" id="A0A2T0SKC4"/>
<keyword evidence="1" id="KW-1133">Transmembrane helix</keyword>
<proteinExistence type="predicted"/>
<accession>A0A2T0SKC4</accession>
<feature type="transmembrane region" description="Helical" evidence="1">
    <location>
        <begin position="62"/>
        <end position="80"/>
    </location>
</feature>
<dbReference type="Proteomes" id="UP000238375">
    <property type="component" value="Unassembled WGS sequence"/>
</dbReference>
<evidence type="ECO:0000256" key="1">
    <source>
        <dbReference type="SAM" id="Phobius"/>
    </source>
</evidence>
<keyword evidence="3" id="KW-1185">Reference proteome</keyword>
<gene>
    <name evidence="2" type="ORF">CLV58_11916</name>
</gene>
<keyword evidence="1" id="KW-0812">Transmembrane</keyword>
<reference evidence="2 3" key="1">
    <citation type="submission" date="2018-03" db="EMBL/GenBank/DDBJ databases">
        <title>Genomic Encyclopedia of Archaeal and Bacterial Type Strains, Phase II (KMG-II): from individual species to whole genera.</title>
        <authorList>
            <person name="Goeker M."/>
        </authorList>
    </citation>
    <scope>NUCLEOTIDE SEQUENCE [LARGE SCALE GENOMIC DNA]</scope>
    <source>
        <strain evidence="2 3">DSM 28354</strain>
    </source>
</reference>
<name>A0A2T0SKC4_9BACT</name>
<comment type="caution">
    <text evidence="2">The sequence shown here is derived from an EMBL/GenBank/DDBJ whole genome shotgun (WGS) entry which is preliminary data.</text>
</comment>
<sequence length="163" mass="18411">MNLYWLFYLFSVADRLNTLFKALVIISTIGLVVLSLVLLFTDDYSKYKSRGEGTLEGWFANTLFWQRSLLFLCPIFWLLFIGTPTRKEAVLIVTGGYIGSFIQSDSNARALPADITRFLRVQIQQAAREAELGDLLGNATQAKKDSLLALPKEQLVKQLLESK</sequence>
<dbReference type="EMBL" id="PVTE01000019">
    <property type="protein sequence ID" value="PRY33867.1"/>
    <property type="molecule type" value="Genomic_DNA"/>
</dbReference>
<feature type="transmembrane region" description="Helical" evidence="1">
    <location>
        <begin position="20"/>
        <end position="41"/>
    </location>
</feature>
<evidence type="ECO:0000313" key="2">
    <source>
        <dbReference type="EMBL" id="PRY33867.1"/>
    </source>
</evidence>
<dbReference type="RefSeq" id="WP_106139531.1">
    <property type="nucleotide sequence ID" value="NZ_PVTE01000019.1"/>
</dbReference>
<keyword evidence="1" id="KW-0472">Membrane</keyword>
<evidence type="ECO:0000313" key="3">
    <source>
        <dbReference type="Proteomes" id="UP000238375"/>
    </source>
</evidence>
<organism evidence="2 3">
    <name type="scientific">Spirosoma oryzae</name>
    <dbReference type="NCBI Taxonomy" id="1469603"/>
    <lineage>
        <taxon>Bacteria</taxon>
        <taxon>Pseudomonadati</taxon>
        <taxon>Bacteroidota</taxon>
        <taxon>Cytophagia</taxon>
        <taxon>Cytophagales</taxon>
        <taxon>Cytophagaceae</taxon>
        <taxon>Spirosoma</taxon>
    </lineage>
</organism>